<name>A0AAE1CHP8_9PEZI</name>
<evidence type="ECO:0000313" key="4">
    <source>
        <dbReference type="Proteomes" id="UP001270362"/>
    </source>
</evidence>
<dbReference type="EMBL" id="JAULSO010000001">
    <property type="protein sequence ID" value="KAK3695066.1"/>
    <property type="molecule type" value="Genomic_DNA"/>
</dbReference>
<dbReference type="GO" id="GO:0016301">
    <property type="term" value="F:kinase activity"/>
    <property type="evidence" value="ECO:0007669"/>
    <property type="project" value="UniProtKB-KW"/>
</dbReference>
<comment type="caution">
    <text evidence="3">The sequence shown here is derived from an EMBL/GenBank/DDBJ whole genome shotgun (WGS) entry which is preliminary data.</text>
</comment>
<feature type="region of interest" description="Disordered" evidence="2">
    <location>
        <begin position="1"/>
        <end position="40"/>
    </location>
</feature>
<comment type="similarity">
    <text evidence="1">Belongs to the STK19 family.</text>
</comment>
<proteinExistence type="inferred from homology"/>
<keyword evidence="3" id="KW-0808">Transferase</keyword>
<accession>A0AAE1CHP8</accession>
<evidence type="ECO:0000256" key="1">
    <source>
        <dbReference type="ARBA" id="ARBA00093458"/>
    </source>
</evidence>
<dbReference type="PANTHER" id="PTHR15243:SF0">
    <property type="entry name" value="SERINE_THREONINE-PROTEIN KINASE 19"/>
    <property type="match status" value="1"/>
</dbReference>
<gene>
    <name evidence="3" type="ORF">B0T22DRAFT_91795</name>
</gene>
<keyword evidence="4" id="KW-1185">Reference proteome</keyword>
<sequence length="358" mass="37569">MNLHSILGGSRIQKNKKTRPTKQPPSSSSRLTDLGPAPIHTLPNTLQAHQHTLSSMFDPIPQTSGLTSTQTAHILHSRLAIPPVTSTRHIQALLSLTPTAAERDLSSLIHTNTVRRITVPRRGDLAILTTDLETLLDSHATLTTAAATAFKAFLRANPAAQTLPPQALPQSQIDTLVRAGFLTALLDNNSSSSSLRTRPDKHYTHISLTAIARAAAGTMAAVGGDGALHSAGGSGVRGAAESAAGLTIAVPGMGAFLKLAAAARAHLRGLLDRAAADGEMAERDLRARWDGGDPEGARAKRARGEFASVLPARTKKWRELHGLTFEWVLGEAVGAGMVELFDTGSVGRGVRLVGDGGV</sequence>
<dbReference type="GO" id="GO:0046579">
    <property type="term" value="P:positive regulation of Ras protein signal transduction"/>
    <property type="evidence" value="ECO:0007669"/>
    <property type="project" value="TreeGrafter"/>
</dbReference>
<dbReference type="InterPro" id="IPR018865">
    <property type="entry name" value="STK19-like"/>
</dbReference>
<reference evidence="3" key="1">
    <citation type="journal article" date="2023" name="Mol. Phylogenet. Evol.">
        <title>Genome-scale phylogeny and comparative genomics of the fungal order Sordariales.</title>
        <authorList>
            <person name="Hensen N."/>
            <person name="Bonometti L."/>
            <person name="Westerberg I."/>
            <person name="Brannstrom I.O."/>
            <person name="Guillou S."/>
            <person name="Cros-Aarteil S."/>
            <person name="Calhoun S."/>
            <person name="Haridas S."/>
            <person name="Kuo A."/>
            <person name="Mondo S."/>
            <person name="Pangilinan J."/>
            <person name="Riley R."/>
            <person name="LaButti K."/>
            <person name="Andreopoulos B."/>
            <person name="Lipzen A."/>
            <person name="Chen C."/>
            <person name="Yan M."/>
            <person name="Daum C."/>
            <person name="Ng V."/>
            <person name="Clum A."/>
            <person name="Steindorff A."/>
            <person name="Ohm R.A."/>
            <person name="Martin F."/>
            <person name="Silar P."/>
            <person name="Natvig D.O."/>
            <person name="Lalanne C."/>
            <person name="Gautier V."/>
            <person name="Ament-Velasquez S.L."/>
            <person name="Kruys A."/>
            <person name="Hutchinson M.I."/>
            <person name="Powell A.J."/>
            <person name="Barry K."/>
            <person name="Miller A.N."/>
            <person name="Grigoriev I.V."/>
            <person name="Debuchy R."/>
            <person name="Gladieux P."/>
            <person name="Hiltunen Thoren M."/>
            <person name="Johannesson H."/>
        </authorList>
    </citation>
    <scope>NUCLEOTIDE SEQUENCE</scope>
    <source>
        <strain evidence="3">CBS 314.62</strain>
    </source>
</reference>
<dbReference type="Proteomes" id="UP001270362">
    <property type="component" value="Unassembled WGS sequence"/>
</dbReference>
<evidence type="ECO:0000313" key="3">
    <source>
        <dbReference type="EMBL" id="KAK3695066.1"/>
    </source>
</evidence>
<evidence type="ECO:0000256" key="2">
    <source>
        <dbReference type="SAM" id="MobiDB-lite"/>
    </source>
</evidence>
<dbReference type="PANTHER" id="PTHR15243">
    <property type="entry name" value="SERINE/THREONINE-PROTEIN KINASE 19"/>
    <property type="match status" value="1"/>
</dbReference>
<reference evidence="3" key="2">
    <citation type="submission" date="2023-06" db="EMBL/GenBank/DDBJ databases">
        <authorList>
            <consortium name="Lawrence Berkeley National Laboratory"/>
            <person name="Haridas S."/>
            <person name="Hensen N."/>
            <person name="Bonometti L."/>
            <person name="Westerberg I."/>
            <person name="Brannstrom I.O."/>
            <person name="Guillou S."/>
            <person name="Cros-Aarteil S."/>
            <person name="Calhoun S."/>
            <person name="Kuo A."/>
            <person name="Mondo S."/>
            <person name="Pangilinan J."/>
            <person name="Riley R."/>
            <person name="Labutti K."/>
            <person name="Andreopoulos B."/>
            <person name="Lipzen A."/>
            <person name="Chen C."/>
            <person name="Yanf M."/>
            <person name="Daum C."/>
            <person name="Ng V."/>
            <person name="Clum A."/>
            <person name="Steindorff A."/>
            <person name="Ohm R."/>
            <person name="Martin F."/>
            <person name="Silar P."/>
            <person name="Natvig D."/>
            <person name="Lalanne C."/>
            <person name="Gautier V."/>
            <person name="Ament-Velasquez S.L."/>
            <person name="Kruys A."/>
            <person name="Hutchinson M.I."/>
            <person name="Powell A.J."/>
            <person name="Barry K."/>
            <person name="Miller A.N."/>
            <person name="Grigoriev I.V."/>
            <person name="Debuchy R."/>
            <person name="Gladieux P."/>
            <person name="Thoren M.H."/>
            <person name="Johannesson H."/>
        </authorList>
    </citation>
    <scope>NUCLEOTIDE SEQUENCE</scope>
    <source>
        <strain evidence="3">CBS 314.62</strain>
    </source>
</reference>
<keyword evidence="3" id="KW-0418">Kinase</keyword>
<organism evidence="3 4">
    <name type="scientific">Podospora appendiculata</name>
    <dbReference type="NCBI Taxonomy" id="314037"/>
    <lineage>
        <taxon>Eukaryota</taxon>
        <taxon>Fungi</taxon>
        <taxon>Dikarya</taxon>
        <taxon>Ascomycota</taxon>
        <taxon>Pezizomycotina</taxon>
        <taxon>Sordariomycetes</taxon>
        <taxon>Sordariomycetidae</taxon>
        <taxon>Sordariales</taxon>
        <taxon>Podosporaceae</taxon>
        <taxon>Podospora</taxon>
    </lineage>
</organism>
<protein>
    <submittedName>
        <fullName evidence="3">Serine-threonine protein kinase 19</fullName>
    </submittedName>
</protein>
<dbReference type="AlphaFoldDB" id="A0AAE1CHP8"/>
<dbReference type="Pfam" id="PF10494">
    <property type="entry name" value="Stk19"/>
    <property type="match status" value="1"/>
</dbReference>